<dbReference type="OrthoDB" id="9785015at2"/>
<dbReference type="PANTHER" id="PTHR30632:SF14">
    <property type="entry name" value="TUNGSTATE_MOLYBDATE_CHROMATE-BINDING PROTEIN MODA"/>
    <property type="match status" value="1"/>
</dbReference>
<dbReference type="EMBL" id="CP012678">
    <property type="protein sequence ID" value="ALF60844.1"/>
    <property type="molecule type" value="Genomic_DNA"/>
</dbReference>
<dbReference type="NCBIfam" id="TIGR01256">
    <property type="entry name" value="modA"/>
    <property type="match status" value="1"/>
</dbReference>
<keyword evidence="3 5" id="KW-0732">Signal</keyword>
<dbReference type="SUPFAM" id="SSF53850">
    <property type="entry name" value="Periplasmic binding protein-like II"/>
    <property type="match status" value="1"/>
</dbReference>
<evidence type="ECO:0000256" key="2">
    <source>
        <dbReference type="ARBA" id="ARBA00022723"/>
    </source>
</evidence>
<dbReference type="AlphaFoldDB" id="A0A0M4U6N5"/>
<dbReference type="PIRSF" id="PIRSF004846">
    <property type="entry name" value="ModA"/>
    <property type="match status" value="1"/>
</dbReference>
<keyword evidence="2 4" id="KW-0479">Metal-binding</keyword>
<keyword evidence="7" id="KW-1185">Reference proteome</keyword>
<evidence type="ECO:0000256" key="4">
    <source>
        <dbReference type="PIRSR" id="PIRSR004846-1"/>
    </source>
</evidence>
<evidence type="ECO:0000256" key="3">
    <source>
        <dbReference type="ARBA" id="ARBA00022729"/>
    </source>
</evidence>
<dbReference type="Gene3D" id="3.40.190.10">
    <property type="entry name" value="Periplasmic binding protein-like II"/>
    <property type="match status" value="2"/>
</dbReference>
<feature type="binding site" evidence="4">
    <location>
        <position position="203"/>
    </location>
    <ligand>
        <name>molybdate</name>
        <dbReference type="ChEBI" id="CHEBI:36264"/>
    </ligand>
</feature>
<dbReference type="InterPro" id="IPR050682">
    <property type="entry name" value="ModA/WtpA"/>
</dbReference>
<dbReference type="STRING" id="45610.AOC03_09340"/>
<name>A0A0M4U6N5_9GAMM</name>
<evidence type="ECO:0000256" key="1">
    <source>
        <dbReference type="ARBA" id="ARBA00009175"/>
    </source>
</evidence>
<sequence length="284" mass="30957">MQCFTSALNVLLTFSSFTCLALALTACTKESNNTVDQAAINDTPEHTQTIHIAAAANLSDVLPNVIEGYKVYRNLPQQNIEVTYASSGKLYAQIKAGAPYDLFLSANQEFPEKWVKERPTTATAHKPFTYTQGQLSVYSVTKPVSKLTPATLAELLISQKASKITIANPELAPYGESAKSYLQTQNVYDTLNNQKRIIQAENIGQAFQYAHTGSVDYGFVAQSQVIAIKATPEQFYILPADAYPAILQAGVVISDAAVATDFTSYLLSPTGQQYFAKAGYLEVR</sequence>
<gene>
    <name evidence="6" type="ORF">AOC03_09340</name>
</gene>
<feature type="signal peptide" evidence="5">
    <location>
        <begin position="1"/>
        <end position="21"/>
    </location>
</feature>
<dbReference type="GO" id="GO:0046872">
    <property type="term" value="F:metal ion binding"/>
    <property type="evidence" value="ECO:0007669"/>
    <property type="project" value="UniProtKB-KW"/>
</dbReference>
<proteinExistence type="inferred from homology"/>
<comment type="similarity">
    <text evidence="1">Belongs to the bacterial solute-binding protein ModA family.</text>
</comment>
<dbReference type="GO" id="GO:0030973">
    <property type="term" value="F:molybdate ion binding"/>
    <property type="evidence" value="ECO:0007669"/>
    <property type="project" value="TreeGrafter"/>
</dbReference>
<organism evidence="6 7">
    <name type="scientific">Psychrobacter urativorans</name>
    <dbReference type="NCBI Taxonomy" id="45610"/>
    <lineage>
        <taxon>Bacteria</taxon>
        <taxon>Pseudomonadati</taxon>
        <taxon>Pseudomonadota</taxon>
        <taxon>Gammaproteobacteria</taxon>
        <taxon>Moraxellales</taxon>
        <taxon>Moraxellaceae</taxon>
        <taxon>Psychrobacter</taxon>
    </lineage>
</organism>
<evidence type="ECO:0000256" key="5">
    <source>
        <dbReference type="SAM" id="SignalP"/>
    </source>
</evidence>
<dbReference type="PANTHER" id="PTHR30632">
    <property type="entry name" value="MOLYBDATE-BINDING PERIPLASMIC PROTEIN"/>
    <property type="match status" value="1"/>
</dbReference>
<evidence type="ECO:0000313" key="7">
    <source>
        <dbReference type="Proteomes" id="UP000059847"/>
    </source>
</evidence>
<keyword evidence="4" id="KW-0500">Molybdenum</keyword>
<dbReference type="Proteomes" id="UP000059847">
    <property type="component" value="Chromosome"/>
</dbReference>
<dbReference type="InterPro" id="IPR005950">
    <property type="entry name" value="ModA"/>
</dbReference>
<dbReference type="GO" id="GO:0015689">
    <property type="term" value="P:molybdate ion transport"/>
    <property type="evidence" value="ECO:0007669"/>
    <property type="project" value="InterPro"/>
</dbReference>
<dbReference type="Pfam" id="PF13531">
    <property type="entry name" value="SBP_bac_11"/>
    <property type="match status" value="1"/>
</dbReference>
<feature type="chain" id="PRO_5005802495" evidence="5">
    <location>
        <begin position="22"/>
        <end position="284"/>
    </location>
</feature>
<accession>A0A0M4U6N5</accession>
<reference evidence="6 7" key="1">
    <citation type="submission" date="2015-09" db="EMBL/GenBank/DDBJ databases">
        <title>Complete genome of Psychrobacter urativorans R10.10B.</title>
        <authorList>
            <person name="See-Too W.S."/>
            <person name="Chan K.G."/>
        </authorList>
    </citation>
    <scope>NUCLEOTIDE SEQUENCE [LARGE SCALE GENOMIC DNA]</scope>
    <source>
        <strain evidence="6 7">R10.10B</strain>
    </source>
</reference>
<evidence type="ECO:0000313" key="6">
    <source>
        <dbReference type="EMBL" id="ALF60844.1"/>
    </source>
</evidence>
<feature type="binding site" evidence="4">
    <location>
        <position position="87"/>
    </location>
    <ligand>
        <name>molybdate</name>
        <dbReference type="ChEBI" id="CHEBI:36264"/>
    </ligand>
</feature>
<dbReference type="KEGG" id="pur:AOC03_09340"/>
<protein>
    <submittedName>
        <fullName evidence="6">Molybdenum ABC transporter substrate-binding protein</fullName>
    </submittedName>
</protein>